<protein>
    <submittedName>
        <fullName evidence="2">Uncharacterized protein</fullName>
    </submittedName>
</protein>
<evidence type="ECO:0000313" key="2">
    <source>
        <dbReference type="EMBL" id="MFC7605674.1"/>
    </source>
</evidence>
<evidence type="ECO:0000313" key="3">
    <source>
        <dbReference type="Proteomes" id="UP001596514"/>
    </source>
</evidence>
<dbReference type="Proteomes" id="UP001596514">
    <property type="component" value="Unassembled WGS sequence"/>
</dbReference>
<keyword evidence="1" id="KW-0472">Membrane</keyword>
<proteinExistence type="predicted"/>
<organism evidence="2 3">
    <name type="scientific">Streptosporangium amethystogenes subsp. fukuiense</name>
    <dbReference type="NCBI Taxonomy" id="698418"/>
    <lineage>
        <taxon>Bacteria</taxon>
        <taxon>Bacillati</taxon>
        <taxon>Actinomycetota</taxon>
        <taxon>Actinomycetes</taxon>
        <taxon>Streptosporangiales</taxon>
        <taxon>Streptosporangiaceae</taxon>
        <taxon>Streptosporangium</taxon>
    </lineage>
</organism>
<reference evidence="3" key="1">
    <citation type="journal article" date="2019" name="Int. J. Syst. Evol. Microbiol.">
        <title>The Global Catalogue of Microorganisms (GCM) 10K type strain sequencing project: providing services to taxonomists for standard genome sequencing and annotation.</title>
        <authorList>
            <consortium name="The Broad Institute Genomics Platform"/>
            <consortium name="The Broad Institute Genome Sequencing Center for Infectious Disease"/>
            <person name="Wu L."/>
            <person name="Ma J."/>
        </authorList>
    </citation>
    <scope>NUCLEOTIDE SEQUENCE [LARGE SCALE GENOMIC DNA]</scope>
    <source>
        <strain evidence="3">JCM 10083</strain>
    </source>
</reference>
<evidence type="ECO:0000256" key="1">
    <source>
        <dbReference type="SAM" id="Phobius"/>
    </source>
</evidence>
<comment type="caution">
    <text evidence="2">The sequence shown here is derived from an EMBL/GenBank/DDBJ whole genome shotgun (WGS) entry which is preliminary data.</text>
</comment>
<name>A0ABW2TB28_9ACTN</name>
<feature type="transmembrane region" description="Helical" evidence="1">
    <location>
        <begin position="12"/>
        <end position="39"/>
    </location>
</feature>
<sequence>MNLQNRTVHRLIRAVGLAFVCGIATAAGSAVVTGVIWWIQAR</sequence>
<gene>
    <name evidence="2" type="ORF">ACFQVD_36790</name>
</gene>
<dbReference type="RefSeq" id="WP_343965811.1">
    <property type="nucleotide sequence ID" value="NZ_BAAAGK010000034.1"/>
</dbReference>
<keyword evidence="1" id="KW-0812">Transmembrane</keyword>
<keyword evidence="3" id="KW-1185">Reference proteome</keyword>
<keyword evidence="1" id="KW-1133">Transmembrane helix</keyword>
<accession>A0ABW2TB28</accession>
<dbReference type="EMBL" id="JBHTEE010000001">
    <property type="protein sequence ID" value="MFC7605674.1"/>
    <property type="molecule type" value="Genomic_DNA"/>
</dbReference>